<dbReference type="VEuPathDB" id="FungiDB:P170DRAFT_425600"/>
<dbReference type="RefSeq" id="XP_024706669.1">
    <property type="nucleotide sequence ID" value="XM_024847647.1"/>
</dbReference>
<sequence>MSHYTSACEGVANKIIAATEISGDGKKPTFVDDLTWSKPLKANMKSLAPDNVGLADAWMVAAVLNNKRSANERGSIWKHDFDMNGCPKQGRIPRGGPVIAEHHYSLATKEIWTGLFLLASTAFTSVNPKWQADLLVDLTSYPNGGRISFKQFDTDLLRKDIICLQEDTSFASFAEDLRSDKSPEPHESAPMTSSVMTPLTTSSAMDAIQNLFQGPVKVEELTVSNHKLTEANKSLPAANPEFYRSNNELSFTVATLTASNTELTSTIATLSKEKGPLMATINSSNMDLAKQKQVSAKFASDLVTLNKENNGLQERLKEHSERLDDDDFSWDRTYDDDDNDACFTK</sequence>
<proteinExistence type="predicted"/>
<reference evidence="1 2" key="1">
    <citation type="submission" date="2016-12" db="EMBL/GenBank/DDBJ databases">
        <title>The genomes of Aspergillus section Nigri reveals drivers in fungal speciation.</title>
        <authorList>
            <consortium name="DOE Joint Genome Institute"/>
            <person name="Vesth T.C."/>
            <person name="Nybo J."/>
            <person name="Theobald S."/>
            <person name="Brandl J."/>
            <person name="Frisvad J.C."/>
            <person name="Nielsen K.F."/>
            <person name="Lyhne E.K."/>
            <person name="Kogle M.E."/>
            <person name="Kuo A."/>
            <person name="Riley R."/>
            <person name="Clum A."/>
            <person name="Nolan M."/>
            <person name="Lipzen A."/>
            <person name="Salamov A."/>
            <person name="Henrissat B."/>
            <person name="Wiebenga A."/>
            <person name="De Vries R.P."/>
            <person name="Grigoriev I.V."/>
            <person name="Mortensen U.H."/>
            <person name="Andersen M.R."/>
            <person name="Baker S.E."/>
        </authorList>
    </citation>
    <scope>NUCLEOTIDE SEQUENCE [LARGE SCALE GENOMIC DNA]</scope>
    <source>
        <strain evidence="1 2">IBT 23096</strain>
    </source>
</reference>
<name>A0A2I2GEW5_9EURO</name>
<evidence type="ECO:0000313" key="1">
    <source>
        <dbReference type="EMBL" id="PLB51367.1"/>
    </source>
</evidence>
<evidence type="ECO:0000313" key="2">
    <source>
        <dbReference type="Proteomes" id="UP000234275"/>
    </source>
</evidence>
<accession>A0A2I2GEW5</accession>
<dbReference type="GeneID" id="36555346"/>
<gene>
    <name evidence="1" type="ORF">P170DRAFT_425600</name>
</gene>
<protein>
    <submittedName>
        <fullName evidence="1">Uncharacterized protein</fullName>
    </submittedName>
</protein>
<dbReference type="AlphaFoldDB" id="A0A2I2GEW5"/>
<dbReference type="Proteomes" id="UP000234275">
    <property type="component" value="Unassembled WGS sequence"/>
</dbReference>
<dbReference type="EMBL" id="MSFO01000003">
    <property type="protein sequence ID" value="PLB51367.1"/>
    <property type="molecule type" value="Genomic_DNA"/>
</dbReference>
<comment type="caution">
    <text evidence="1">The sequence shown here is derived from an EMBL/GenBank/DDBJ whole genome shotgun (WGS) entry which is preliminary data.</text>
</comment>
<organism evidence="1 2">
    <name type="scientific">Aspergillus steynii IBT 23096</name>
    <dbReference type="NCBI Taxonomy" id="1392250"/>
    <lineage>
        <taxon>Eukaryota</taxon>
        <taxon>Fungi</taxon>
        <taxon>Dikarya</taxon>
        <taxon>Ascomycota</taxon>
        <taxon>Pezizomycotina</taxon>
        <taxon>Eurotiomycetes</taxon>
        <taxon>Eurotiomycetidae</taxon>
        <taxon>Eurotiales</taxon>
        <taxon>Aspergillaceae</taxon>
        <taxon>Aspergillus</taxon>
        <taxon>Aspergillus subgen. Circumdati</taxon>
    </lineage>
</organism>
<keyword evidence="2" id="KW-1185">Reference proteome</keyword>